<organism evidence="4 5">
    <name type="scientific">Streptomyces spectabilis</name>
    <dbReference type="NCBI Taxonomy" id="68270"/>
    <lineage>
        <taxon>Bacteria</taxon>
        <taxon>Bacillati</taxon>
        <taxon>Actinomycetota</taxon>
        <taxon>Actinomycetes</taxon>
        <taxon>Kitasatosporales</taxon>
        <taxon>Streptomycetaceae</taxon>
        <taxon>Streptomyces</taxon>
    </lineage>
</organism>
<dbReference type="AlphaFoldDB" id="A0A7W8EXK7"/>
<dbReference type="RefSeq" id="WP_278192655.1">
    <property type="nucleotide sequence ID" value="NZ_BMSQ01000027.1"/>
</dbReference>
<dbReference type="GO" id="GO:0016746">
    <property type="term" value="F:acyltransferase activity"/>
    <property type="evidence" value="ECO:0007669"/>
    <property type="project" value="InterPro"/>
</dbReference>
<dbReference type="Proteomes" id="UP000549009">
    <property type="component" value="Unassembled WGS sequence"/>
</dbReference>
<dbReference type="InterPro" id="IPR055370">
    <property type="entry name" value="Lsr2_DNA-bd"/>
</dbReference>
<dbReference type="InterPro" id="IPR036625">
    <property type="entry name" value="E3-bd_dom_sf"/>
</dbReference>
<protein>
    <recommendedName>
        <fullName evidence="3">Lsr2 DNA-binding domain-containing protein</fullName>
    </recommendedName>
</protein>
<evidence type="ECO:0000256" key="2">
    <source>
        <dbReference type="SAM" id="MobiDB-lite"/>
    </source>
</evidence>
<feature type="compositionally biased region" description="Low complexity" evidence="2">
    <location>
        <begin position="215"/>
        <end position="243"/>
    </location>
</feature>
<dbReference type="EMBL" id="JACHJD010000024">
    <property type="protein sequence ID" value="MBB5109167.1"/>
    <property type="molecule type" value="Genomic_DNA"/>
</dbReference>
<evidence type="ECO:0000256" key="1">
    <source>
        <dbReference type="ARBA" id="ARBA00023125"/>
    </source>
</evidence>
<evidence type="ECO:0000259" key="3">
    <source>
        <dbReference type="Pfam" id="PF23359"/>
    </source>
</evidence>
<evidence type="ECO:0000313" key="5">
    <source>
        <dbReference type="Proteomes" id="UP000549009"/>
    </source>
</evidence>
<reference evidence="4 5" key="1">
    <citation type="submission" date="2020-08" db="EMBL/GenBank/DDBJ databases">
        <title>Genomic Encyclopedia of Type Strains, Phase III (KMG-III): the genomes of soil and plant-associated and newly described type strains.</title>
        <authorList>
            <person name="Whitman W."/>
        </authorList>
    </citation>
    <scope>NUCLEOTIDE SEQUENCE [LARGE SCALE GENOMIC DNA]</scope>
    <source>
        <strain evidence="4 5">CECT 3146</strain>
    </source>
</reference>
<comment type="caution">
    <text evidence="4">The sequence shown here is derived from an EMBL/GenBank/DDBJ whole genome shotgun (WGS) entry which is preliminary data.</text>
</comment>
<dbReference type="Gene3D" id="4.10.320.10">
    <property type="entry name" value="E3-binding domain"/>
    <property type="match status" value="1"/>
</dbReference>
<feature type="region of interest" description="Disordered" evidence="2">
    <location>
        <begin position="118"/>
        <end position="144"/>
    </location>
</feature>
<dbReference type="GO" id="GO:0003677">
    <property type="term" value="F:DNA binding"/>
    <property type="evidence" value="ECO:0007669"/>
    <property type="project" value="UniProtKB-KW"/>
</dbReference>
<accession>A0A7W8EXK7</accession>
<keyword evidence="5" id="KW-1185">Reference proteome</keyword>
<keyword evidence="1" id="KW-0238">DNA-binding</keyword>
<name>A0A7W8EXK7_STRST</name>
<sequence length="291" mass="30032">MFTDVKEALAAEDLELTPLGTGQHSAASLVVAHHARDKDDLAYLLDALGLPCAEDDLVRLLPHLTTPDHTPTGDEMSANAFTATAASRLQNGDSPEHVRSTLGLSQSELSAAVQHAACPSPARVPVPDAAGGTASTASVPDGTTNTDGIEVLLAWAENHPAASIRNRAARIRSELADLTGRRAADAAQHEAEQRVAQAKAELEAAQAELRKAKAGGRTPTTHATPPASSPAPASGSVPVAAAGRRSREELAAIRSWARANGHQVADRGTPARAVLDAYDAAHRGTALAEAV</sequence>
<feature type="compositionally biased region" description="Polar residues" evidence="2">
    <location>
        <begin position="133"/>
        <end position="144"/>
    </location>
</feature>
<feature type="region of interest" description="Disordered" evidence="2">
    <location>
        <begin position="211"/>
        <end position="243"/>
    </location>
</feature>
<gene>
    <name evidence="4" type="ORF">FHS40_008295</name>
</gene>
<evidence type="ECO:0000313" key="4">
    <source>
        <dbReference type="EMBL" id="MBB5109167.1"/>
    </source>
</evidence>
<dbReference type="Pfam" id="PF23359">
    <property type="entry name" value="Lsr2_DNA-bd"/>
    <property type="match status" value="1"/>
</dbReference>
<proteinExistence type="predicted"/>
<feature type="domain" description="Lsr2 DNA-binding" evidence="3">
    <location>
        <begin position="246"/>
        <end position="281"/>
    </location>
</feature>